<dbReference type="EMBL" id="VEPZ02000929">
    <property type="protein sequence ID" value="KAE8710407.1"/>
    <property type="molecule type" value="Genomic_DNA"/>
</dbReference>
<feature type="compositionally biased region" description="Low complexity" evidence="5">
    <location>
        <begin position="319"/>
        <end position="343"/>
    </location>
</feature>
<feature type="region of interest" description="Disordered" evidence="5">
    <location>
        <begin position="135"/>
        <end position="179"/>
    </location>
</feature>
<keyword evidence="10" id="KW-1185">Reference proteome</keyword>
<feature type="signal peptide" evidence="7">
    <location>
        <begin position="1"/>
        <end position="24"/>
    </location>
</feature>
<gene>
    <name evidence="9" type="ORF">F3Y22_tig00110321pilonHSYRG00119</name>
</gene>
<dbReference type="Proteomes" id="UP000436088">
    <property type="component" value="Unassembled WGS sequence"/>
</dbReference>
<feature type="compositionally biased region" description="Low complexity" evidence="5">
    <location>
        <begin position="282"/>
        <end position="294"/>
    </location>
</feature>
<feature type="domain" description="Phytocyanin" evidence="8">
    <location>
        <begin position="179"/>
        <end position="282"/>
    </location>
</feature>
<dbReference type="PROSITE" id="PS00196">
    <property type="entry name" value="COPPER_BLUE"/>
    <property type="match status" value="1"/>
</dbReference>
<keyword evidence="6" id="KW-1133">Transmembrane helix</keyword>
<evidence type="ECO:0000256" key="5">
    <source>
        <dbReference type="SAM" id="MobiDB-lite"/>
    </source>
</evidence>
<keyword evidence="6" id="KW-0472">Membrane</keyword>
<organism evidence="9 10">
    <name type="scientific">Hibiscus syriacus</name>
    <name type="common">Rose of Sharon</name>
    <dbReference type="NCBI Taxonomy" id="106335"/>
    <lineage>
        <taxon>Eukaryota</taxon>
        <taxon>Viridiplantae</taxon>
        <taxon>Streptophyta</taxon>
        <taxon>Embryophyta</taxon>
        <taxon>Tracheophyta</taxon>
        <taxon>Spermatophyta</taxon>
        <taxon>Magnoliopsida</taxon>
        <taxon>eudicotyledons</taxon>
        <taxon>Gunneridae</taxon>
        <taxon>Pentapetalae</taxon>
        <taxon>rosids</taxon>
        <taxon>malvids</taxon>
        <taxon>Malvales</taxon>
        <taxon>Malvaceae</taxon>
        <taxon>Malvoideae</taxon>
        <taxon>Hibiscus</taxon>
    </lineage>
</organism>
<proteinExistence type="predicted"/>
<keyword evidence="1" id="KW-0479">Metal-binding</keyword>
<evidence type="ECO:0000256" key="2">
    <source>
        <dbReference type="ARBA" id="ARBA00023008"/>
    </source>
</evidence>
<feature type="compositionally biased region" description="Pro residues" evidence="5">
    <location>
        <begin position="145"/>
        <end position="156"/>
    </location>
</feature>
<sequence length="377" mass="38472">MGKRINLAFITTFAIVALLQSSLAQRDYVVGDALGWVIPPGPSTYPTWAANRAFRVGDTLVFNFINGAHDVAKVTRANYDSCNGANPLLMFSNSPANVTLNETGSHYFICAFSGHCSAGQKLAINVSAAVSSPAPQPLTAVSKPSPRPQPTTPPASSPMSSAPAPAPQGGSPAPVSGPTTYTVGDTSGWIVPTNGASMYQTWANGKNFMVGDILVFNYVTGTHDVLEVSRAAYQPCNATNSISNWTTGPTRVTLRTVGEHYYICGVPGHCAAGQKLAINVSTSSTATPPSSSSPSPSPSMPSPSSPSPSPSMPSPSSPSPLSATPPSSTNGPSSPTNPSSPAGDNNATPPTPGTSAASLGVAGLSATFVSLIVAFFM</sequence>
<keyword evidence="4" id="KW-0325">Glycoprotein</keyword>
<dbReference type="PANTHER" id="PTHR33021">
    <property type="entry name" value="BLUE COPPER PROTEIN"/>
    <property type="match status" value="1"/>
</dbReference>
<evidence type="ECO:0000256" key="4">
    <source>
        <dbReference type="ARBA" id="ARBA00023180"/>
    </source>
</evidence>
<feature type="transmembrane region" description="Helical" evidence="6">
    <location>
        <begin position="356"/>
        <end position="376"/>
    </location>
</feature>
<evidence type="ECO:0000313" key="10">
    <source>
        <dbReference type="Proteomes" id="UP000436088"/>
    </source>
</evidence>
<evidence type="ECO:0000259" key="8">
    <source>
        <dbReference type="PROSITE" id="PS51485"/>
    </source>
</evidence>
<keyword evidence="7" id="KW-0732">Signal</keyword>
<dbReference type="PROSITE" id="PS51485">
    <property type="entry name" value="PHYTOCYANIN"/>
    <property type="match status" value="2"/>
</dbReference>
<feature type="compositionally biased region" description="Low complexity" evidence="5">
    <location>
        <begin position="157"/>
        <end position="178"/>
    </location>
</feature>
<dbReference type="FunFam" id="2.60.40.420:FF:000034">
    <property type="entry name" value="Cupredoxin superfamily protein"/>
    <property type="match status" value="1"/>
</dbReference>
<accession>A0A6A3B401</accession>
<feature type="compositionally biased region" description="Pro residues" evidence="5">
    <location>
        <begin position="295"/>
        <end position="318"/>
    </location>
</feature>
<protein>
    <submittedName>
        <fullName evidence="9">Stellacyanin</fullName>
    </submittedName>
</protein>
<keyword evidence="3" id="KW-1015">Disulfide bond</keyword>
<dbReference type="GO" id="GO:0046872">
    <property type="term" value="F:metal ion binding"/>
    <property type="evidence" value="ECO:0007669"/>
    <property type="project" value="UniProtKB-KW"/>
</dbReference>
<reference evidence="9" key="1">
    <citation type="submission" date="2019-09" db="EMBL/GenBank/DDBJ databases">
        <title>Draft genome information of white flower Hibiscus syriacus.</title>
        <authorList>
            <person name="Kim Y.-M."/>
        </authorList>
    </citation>
    <scope>NUCLEOTIDE SEQUENCE [LARGE SCALE GENOMIC DNA]</scope>
    <source>
        <strain evidence="9">YM2019G1</strain>
    </source>
</reference>
<evidence type="ECO:0000256" key="7">
    <source>
        <dbReference type="SAM" id="SignalP"/>
    </source>
</evidence>
<comment type="caution">
    <text evidence="9">The sequence shown here is derived from an EMBL/GenBank/DDBJ whole genome shotgun (WGS) entry which is preliminary data.</text>
</comment>
<keyword evidence="2" id="KW-0186">Copper</keyword>
<dbReference type="Gene3D" id="2.60.40.420">
    <property type="entry name" value="Cupredoxins - blue copper proteins"/>
    <property type="match status" value="2"/>
</dbReference>
<dbReference type="AlphaFoldDB" id="A0A6A3B401"/>
<dbReference type="PANTHER" id="PTHR33021:SF496">
    <property type="entry name" value="OS08G0482700 PROTEIN"/>
    <property type="match status" value="1"/>
</dbReference>
<keyword evidence="6" id="KW-0812">Transmembrane</keyword>
<feature type="domain" description="Phytocyanin" evidence="8">
    <location>
        <begin position="26"/>
        <end position="128"/>
    </location>
</feature>
<evidence type="ECO:0000256" key="1">
    <source>
        <dbReference type="ARBA" id="ARBA00022723"/>
    </source>
</evidence>
<dbReference type="InterPro" id="IPR008972">
    <property type="entry name" value="Cupredoxin"/>
</dbReference>
<evidence type="ECO:0000256" key="6">
    <source>
        <dbReference type="SAM" id="Phobius"/>
    </source>
</evidence>
<dbReference type="FunFam" id="2.60.40.420:FF:000003">
    <property type="entry name" value="Blue copper"/>
    <property type="match status" value="1"/>
</dbReference>
<dbReference type="InterPro" id="IPR028871">
    <property type="entry name" value="BlueCu_1_BS"/>
</dbReference>
<dbReference type="SUPFAM" id="SSF49503">
    <property type="entry name" value="Cupredoxins"/>
    <property type="match status" value="2"/>
</dbReference>
<dbReference type="CDD" id="cd04216">
    <property type="entry name" value="Phytocyanin"/>
    <property type="match status" value="1"/>
</dbReference>
<dbReference type="GO" id="GO:0005886">
    <property type="term" value="C:plasma membrane"/>
    <property type="evidence" value="ECO:0007669"/>
    <property type="project" value="TreeGrafter"/>
</dbReference>
<dbReference type="CDD" id="cd13920">
    <property type="entry name" value="Stellacyanin"/>
    <property type="match status" value="1"/>
</dbReference>
<evidence type="ECO:0000256" key="3">
    <source>
        <dbReference type="ARBA" id="ARBA00023157"/>
    </source>
</evidence>
<dbReference type="InterPro" id="IPR003245">
    <property type="entry name" value="Phytocyanin_dom"/>
</dbReference>
<feature type="chain" id="PRO_5025428348" evidence="7">
    <location>
        <begin position="25"/>
        <end position="377"/>
    </location>
</feature>
<evidence type="ECO:0000313" key="9">
    <source>
        <dbReference type="EMBL" id="KAE8710407.1"/>
    </source>
</evidence>
<name>A0A6A3B401_HIBSY</name>
<feature type="region of interest" description="Disordered" evidence="5">
    <location>
        <begin position="282"/>
        <end position="358"/>
    </location>
</feature>
<dbReference type="InterPro" id="IPR039391">
    <property type="entry name" value="Phytocyanin-like"/>
</dbReference>
<dbReference type="Pfam" id="PF02298">
    <property type="entry name" value="Cu_bind_like"/>
    <property type="match status" value="2"/>
</dbReference>
<dbReference type="GO" id="GO:0009055">
    <property type="term" value="F:electron transfer activity"/>
    <property type="evidence" value="ECO:0007669"/>
    <property type="project" value="InterPro"/>
</dbReference>